<dbReference type="InterPro" id="IPR051322">
    <property type="entry name" value="AA_ABC_Transporter_Permease"/>
</dbReference>
<dbReference type="GO" id="GO:0005886">
    <property type="term" value="C:plasma membrane"/>
    <property type="evidence" value="ECO:0007669"/>
    <property type="project" value="UniProtKB-SubCell"/>
</dbReference>
<dbReference type="GO" id="GO:0048473">
    <property type="term" value="P:D-methionine transmembrane transport"/>
    <property type="evidence" value="ECO:0007669"/>
    <property type="project" value="TreeGrafter"/>
</dbReference>
<dbReference type="Proteomes" id="UP000578697">
    <property type="component" value="Unassembled WGS sequence"/>
</dbReference>
<evidence type="ECO:0000256" key="2">
    <source>
        <dbReference type="ARBA" id="ARBA00007069"/>
    </source>
</evidence>
<feature type="transmembrane region" description="Helical" evidence="8">
    <location>
        <begin position="20"/>
        <end position="43"/>
    </location>
</feature>
<feature type="domain" description="ABC transmembrane type-1" evidence="9">
    <location>
        <begin position="16"/>
        <end position="210"/>
    </location>
</feature>
<keyword evidence="7 8" id="KW-0472">Membrane</keyword>
<dbReference type="EMBL" id="JACHFR010000004">
    <property type="protein sequence ID" value="MBB5219932.1"/>
    <property type="molecule type" value="Genomic_DNA"/>
</dbReference>
<keyword evidence="4" id="KW-1003">Cell membrane</keyword>
<dbReference type="FunFam" id="1.10.3720.10:FF:000002">
    <property type="entry name" value="D-methionine ABC transporter permease MetI"/>
    <property type="match status" value="1"/>
</dbReference>
<dbReference type="AlphaFoldDB" id="A0A840SKQ4"/>
<dbReference type="PANTHER" id="PTHR30450:SF1">
    <property type="entry name" value="D-METHIONINE TRANSPORT SYSTEM PERMEASE PROTEIN METI-RELATED"/>
    <property type="match status" value="1"/>
</dbReference>
<evidence type="ECO:0000259" key="9">
    <source>
        <dbReference type="PROSITE" id="PS50928"/>
    </source>
</evidence>
<evidence type="ECO:0000256" key="7">
    <source>
        <dbReference type="ARBA" id="ARBA00023136"/>
    </source>
</evidence>
<gene>
    <name evidence="10" type="ORF">HNP77_002321</name>
</gene>
<dbReference type="InterPro" id="IPR000515">
    <property type="entry name" value="MetI-like"/>
</dbReference>
<feature type="transmembrane region" description="Helical" evidence="8">
    <location>
        <begin position="191"/>
        <end position="214"/>
    </location>
</feature>
<comment type="subcellular location">
    <subcellularLocation>
        <location evidence="1 8">Cell membrane</location>
        <topology evidence="1 8">Multi-pass membrane protein</topology>
    </subcellularLocation>
</comment>
<evidence type="ECO:0000313" key="10">
    <source>
        <dbReference type="EMBL" id="MBB5219932.1"/>
    </source>
</evidence>
<evidence type="ECO:0000256" key="3">
    <source>
        <dbReference type="ARBA" id="ARBA00022448"/>
    </source>
</evidence>
<evidence type="ECO:0000256" key="8">
    <source>
        <dbReference type="RuleBase" id="RU363032"/>
    </source>
</evidence>
<keyword evidence="6 8" id="KW-1133">Transmembrane helix</keyword>
<dbReference type="PROSITE" id="PS50928">
    <property type="entry name" value="ABC_TM1"/>
    <property type="match status" value="1"/>
</dbReference>
<comment type="similarity">
    <text evidence="2">Belongs to the binding-protein-dependent transport system permease family. CysTW subfamily.</text>
</comment>
<reference evidence="10 11" key="1">
    <citation type="submission" date="2020-08" db="EMBL/GenBank/DDBJ databases">
        <title>Genomic Encyclopedia of Type Strains, Phase IV (KMG-IV): sequencing the most valuable type-strain genomes for metagenomic binning, comparative biology and taxonomic classification.</title>
        <authorList>
            <person name="Goeker M."/>
        </authorList>
    </citation>
    <scope>NUCLEOTIDE SEQUENCE [LARGE SCALE GENOMIC DNA]</scope>
    <source>
        <strain evidence="10 11">DSM 103679</strain>
    </source>
</reference>
<organism evidence="10 11">
    <name type="scientific">Treponema rectale</name>
    <dbReference type="NCBI Taxonomy" id="744512"/>
    <lineage>
        <taxon>Bacteria</taxon>
        <taxon>Pseudomonadati</taxon>
        <taxon>Spirochaetota</taxon>
        <taxon>Spirochaetia</taxon>
        <taxon>Spirochaetales</taxon>
        <taxon>Treponemataceae</taxon>
        <taxon>Treponema</taxon>
    </lineage>
</organism>
<accession>A0A840SKQ4</accession>
<evidence type="ECO:0000256" key="4">
    <source>
        <dbReference type="ARBA" id="ARBA00022475"/>
    </source>
</evidence>
<dbReference type="InterPro" id="IPR035906">
    <property type="entry name" value="MetI-like_sf"/>
</dbReference>
<keyword evidence="3 8" id="KW-0813">Transport</keyword>
<feature type="transmembrane region" description="Helical" evidence="8">
    <location>
        <begin position="58"/>
        <end position="79"/>
    </location>
</feature>
<dbReference type="RefSeq" id="WP_184653507.1">
    <property type="nucleotide sequence ID" value="NZ_JACHFR010000004.1"/>
</dbReference>
<dbReference type="PANTHER" id="PTHR30450">
    <property type="entry name" value="ABC TRANSPORTER PERMEASE"/>
    <property type="match status" value="1"/>
</dbReference>
<comment type="caution">
    <text evidence="10">The sequence shown here is derived from an EMBL/GenBank/DDBJ whole genome shotgun (WGS) entry which is preliminary data.</text>
</comment>
<dbReference type="Pfam" id="PF00528">
    <property type="entry name" value="BPD_transp_1"/>
    <property type="match status" value="1"/>
</dbReference>
<name>A0A840SKQ4_9SPIR</name>
<dbReference type="SUPFAM" id="SSF161098">
    <property type="entry name" value="MetI-like"/>
    <property type="match status" value="1"/>
</dbReference>
<dbReference type="CDD" id="cd06261">
    <property type="entry name" value="TM_PBP2"/>
    <property type="match status" value="1"/>
</dbReference>
<sequence length="220" mass="23622">MIESILSIRGEVVIALYETFYMVAIALLSAIIFGTVLGLILYVTSNPLFVKNTPVNRVIGIILNIIRSVPFLILMVLLLPLSKLVVGTKIGSEAVVVPLSIASTAFLARLAEASFSDVSNGVVEAFLSTGASKFKIITKILLPEALPSLVKNITVTAISILGFSAMAGLVGGGGLGDFAYRYGYQRYRSEILMVCVVILIVLVQLIQTAGDFLVKRISRR</sequence>
<keyword evidence="5 8" id="KW-0812">Transmembrane</keyword>
<dbReference type="Gene3D" id="1.10.3720.10">
    <property type="entry name" value="MetI-like"/>
    <property type="match status" value="1"/>
</dbReference>
<feature type="transmembrane region" description="Helical" evidence="8">
    <location>
        <begin position="149"/>
        <end position="171"/>
    </location>
</feature>
<protein>
    <submittedName>
        <fullName evidence="10">D-methionine transport system permease protein</fullName>
    </submittedName>
</protein>
<proteinExistence type="inferred from homology"/>
<keyword evidence="11" id="KW-1185">Reference proteome</keyword>
<evidence type="ECO:0000256" key="5">
    <source>
        <dbReference type="ARBA" id="ARBA00022692"/>
    </source>
</evidence>
<evidence type="ECO:0000313" key="11">
    <source>
        <dbReference type="Proteomes" id="UP000578697"/>
    </source>
</evidence>
<evidence type="ECO:0000256" key="1">
    <source>
        <dbReference type="ARBA" id="ARBA00004651"/>
    </source>
</evidence>
<evidence type="ECO:0000256" key="6">
    <source>
        <dbReference type="ARBA" id="ARBA00022989"/>
    </source>
</evidence>